<name>A0A6J2T2B2_DROLE</name>
<keyword evidence="1" id="KW-0732">Signal</keyword>
<accession>A0A6J2T2B2</accession>
<feature type="signal peptide" evidence="1">
    <location>
        <begin position="1"/>
        <end position="18"/>
    </location>
</feature>
<dbReference type="RefSeq" id="XP_030369358.1">
    <property type="nucleotide sequence ID" value="XM_030513498.1"/>
</dbReference>
<proteinExistence type="predicted"/>
<dbReference type="GeneID" id="115620312"/>
<evidence type="ECO:0000313" key="3">
    <source>
        <dbReference type="RefSeq" id="XP_030369358.1"/>
    </source>
</evidence>
<sequence>MCICLLPLLGWACATNLAYLPRQSSRSLQHAYHYEAPSSSSYSSLSAETNPSTMAALRRIILGHLQRFQQADSLHEANIAQFSRRALTRQAKPDTHLAKRLNQMAAVLPYAASASHEKYALPPNTPTPKNYAQNFLPDGEDVVPGSSYIPLRLLLIR</sequence>
<keyword evidence="2" id="KW-1185">Reference proteome</keyword>
<dbReference type="AlphaFoldDB" id="A0A6J2T2B2"/>
<dbReference type="Proteomes" id="UP000504634">
    <property type="component" value="Unplaced"/>
</dbReference>
<organism evidence="2 3">
    <name type="scientific">Drosophila lebanonensis</name>
    <name type="common">Fruit fly</name>
    <name type="synonym">Scaptodrosophila lebanonensis</name>
    <dbReference type="NCBI Taxonomy" id="7225"/>
    <lineage>
        <taxon>Eukaryota</taxon>
        <taxon>Metazoa</taxon>
        <taxon>Ecdysozoa</taxon>
        <taxon>Arthropoda</taxon>
        <taxon>Hexapoda</taxon>
        <taxon>Insecta</taxon>
        <taxon>Pterygota</taxon>
        <taxon>Neoptera</taxon>
        <taxon>Endopterygota</taxon>
        <taxon>Diptera</taxon>
        <taxon>Brachycera</taxon>
        <taxon>Muscomorpha</taxon>
        <taxon>Ephydroidea</taxon>
        <taxon>Drosophilidae</taxon>
        <taxon>Scaptodrosophila</taxon>
    </lineage>
</organism>
<evidence type="ECO:0000256" key="1">
    <source>
        <dbReference type="SAM" id="SignalP"/>
    </source>
</evidence>
<protein>
    <submittedName>
        <fullName evidence="3">Uncharacterized protein LOC115620312</fullName>
    </submittedName>
</protein>
<gene>
    <name evidence="3" type="primary">LOC115620312</name>
</gene>
<dbReference type="OrthoDB" id="7817150at2759"/>
<evidence type="ECO:0000313" key="2">
    <source>
        <dbReference type="Proteomes" id="UP000504634"/>
    </source>
</evidence>
<feature type="chain" id="PRO_5026785341" evidence="1">
    <location>
        <begin position="19"/>
        <end position="157"/>
    </location>
</feature>
<reference evidence="3" key="1">
    <citation type="submission" date="2025-08" db="UniProtKB">
        <authorList>
            <consortium name="RefSeq"/>
        </authorList>
    </citation>
    <scope>IDENTIFICATION</scope>
    <source>
        <strain evidence="3">11010-0011.00</strain>
        <tissue evidence="3">Whole body</tissue>
    </source>
</reference>